<keyword evidence="4" id="KW-1185">Reference proteome</keyword>
<evidence type="ECO:0000256" key="1">
    <source>
        <dbReference type="ARBA" id="ARBA00022596"/>
    </source>
</evidence>
<dbReference type="Gene3D" id="3.30.70.1380">
    <property type="entry name" value="Transcriptional regulatory protein pf0864 domain like"/>
    <property type="match status" value="1"/>
</dbReference>
<dbReference type="PANTHER" id="PTHR36566:SF1">
    <property type="entry name" value="PYRIDINIUM-3,5-BISTHIOCARBOXYLIC ACID MONONUCLEOTIDE NICKEL INSERTION PROTEIN"/>
    <property type="match status" value="1"/>
</dbReference>
<dbReference type="Pfam" id="PF01969">
    <property type="entry name" value="Ni_insertion"/>
    <property type="match status" value="1"/>
</dbReference>
<dbReference type="HAMAP" id="MF_01074">
    <property type="entry name" value="LarC"/>
    <property type="match status" value="1"/>
</dbReference>
<sequence>MKTLYFDCANGISGNMTIGALLEVCDGEQYLRTELDKLGVRGYDLKVVKRDSYGINGTYVEVLKTGTNTPVDALPDEMMGMRPHDRSQVHHDHDHEHPHIHEHEERYEHHRHSHDHEHHHDHIHDHGHHHEHEHRTYGDIRLIIEQSGITDGAKQLANSMFHKVAAAEATVHGRPIDEVHFHEVGALDSIVDIISVAILMDYIQPNHVISSVVSDGHGTIRCAHGVLSVPVPATSAIYKSEQVRFKQIDIPTELVTPTGAAIISTFAEQYGLMPEMNISEIGVGVGSREIGGPNTLRVILGEVMEAGGAAHNNDITVINSNIDDSTGEELGYVMEKLMRAGALDVSYAPIFMKKNRPAYRLEVICRTGDRSGLSEIIFEETTTIGIRYYPVQREELVRSKVAVNTELGPIEAKKVCTAGGCEYTYPEYESMREKAAELGVSMKSVRAAFEKGLGKLGK</sequence>
<dbReference type="GO" id="GO:0016829">
    <property type="term" value="F:lyase activity"/>
    <property type="evidence" value="ECO:0007669"/>
    <property type="project" value="UniProtKB-UniRule"/>
</dbReference>
<dbReference type="GO" id="GO:0051604">
    <property type="term" value="P:protein maturation"/>
    <property type="evidence" value="ECO:0007669"/>
    <property type="project" value="UniProtKB-UniRule"/>
</dbReference>
<dbReference type="AlphaFoldDB" id="A0A7Y8VRK3"/>
<dbReference type="EC" id="4.99.1.12" evidence="2"/>
<comment type="similarity">
    <text evidence="2">Belongs to the LarC family.</text>
</comment>
<organism evidence="3 4">
    <name type="scientific">Mogibacterium timidum</name>
    <dbReference type="NCBI Taxonomy" id="35519"/>
    <lineage>
        <taxon>Bacteria</taxon>
        <taxon>Bacillati</taxon>
        <taxon>Bacillota</taxon>
        <taxon>Clostridia</taxon>
        <taxon>Peptostreptococcales</taxon>
        <taxon>Anaerovoracaceae</taxon>
        <taxon>Mogibacterium</taxon>
    </lineage>
</organism>
<comment type="caution">
    <text evidence="3">The sequence shown here is derived from an EMBL/GenBank/DDBJ whole genome shotgun (WGS) entry which is preliminary data.</text>
</comment>
<dbReference type="Proteomes" id="UP000526307">
    <property type="component" value="Unassembled WGS sequence"/>
</dbReference>
<dbReference type="RefSeq" id="WP_178978434.1">
    <property type="nucleotide sequence ID" value="NZ_JABXYR010000001.1"/>
</dbReference>
<dbReference type="NCBIfam" id="TIGR00299">
    <property type="entry name" value="nickel pincer cofactor biosynthesis protein LarC"/>
    <property type="match status" value="1"/>
</dbReference>
<gene>
    <name evidence="2 3" type="primary">larC</name>
    <name evidence="3" type="ORF">HW270_04235</name>
</gene>
<protein>
    <recommendedName>
        <fullName evidence="2">Pyridinium-3,5-bisthiocarboxylic acid mononucleotide nickel insertion protein</fullName>
        <shortName evidence="2">P2TMN nickel insertion protein</shortName>
        <ecNumber evidence="2">4.99.1.12</ecNumber>
    </recommendedName>
    <alternativeName>
        <fullName evidence="2">Nickel-pincer cofactor biosynthesis protein LarC</fullName>
    </alternativeName>
</protein>
<dbReference type="GO" id="GO:0016151">
    <property type="term" value="F:nickel cation binding"/>
    <property type="evidence" value="ECO:0007669"/>
    <property type="project" value="UniProtKB-UniRule"/>
</dbReference>
<proteinExistence type="inferred from homology"/>
<evidence type="ECO:0000256" key="2">
    <source>
        <dbReference type="HAMAP-Rule" id="MF_01074"/>
    </source>
</evidence>
<keyword evidence="1 2" id="KW-0533">Nickel</keyword>
<evidence type="ECO:0000313" key="4">
    <source>
        <dbReference type="Proteomes" id="UP000526307"/>
    </source>
</evidence>
<reference evidence="3 4" key="1">
    <citation type="submission" date="2020-06" db="EMBL/GenBank/DDBJ databases">
        <title>Mogibacterium timidum strain W9173 genomic sequence.</title>
        <authorList>
            <person name="Wade W.G."/>
            <person name="Johnston C.D."/>
            <person name="Chen T."/>
            <person name="Dewhirst F.E."/>
        </authorList>
    </citation>
    <scope>NUCLEOTIDE SEQUENCE [LARGE SCALE GENOMIC DNA]</scope>
    <source>
        <strain evidence="3 4">W9173</strain>
    </source>
</reference>
<comment type="catalytic activity">
    <reaction evidence="2">
        <text>Ni(II)-pyridinium-3,5-bisthiocarboxylate mononucleotide = pyridinium-3,5-bisthiocarboxylate mononucleotide + Ni(2+)</text>
        <dbReference type="Rhea" id="RHEA:54784"/>
        <dbReference type="ChEBI" id="CHEBI:49786"/>
        <dbReference type="ChEBI" id="CHEBI:137372"/>
        <dbReference type="ChEBI" id="CHEBI:137373"/>
        <dbReference type="EC" id="4.99.1.12"/>
    </reaction>
</comment>
<keyword evidence="2" id="KW-0456">Lyase</keyword>
<accession>A0A7Y8VRK3</accession>
<name>A0A7Y8VRK3_9FIRM</name>
<dbReference type="PANTHER" id="PTHR36566">
    <property type="entry name" value="NICKEL INSERTION PROTEIN-RELATED"/>
    <property type="match status" value="1"/>
</dbReference>
<evidence type="ECO:0000313" key="3">
    <source>
        <dbReference type="EMBL" id="NWO23289.1"/>
    </source>
</evidence>
<dbReference type="EMBL" id="JABXYR010000001">
    <property type="protein sequence ID" value="NWO23289.1"/>
    <property type="molecule type" value="Genomic_DNA"/>
</dbReference>
<comment type="function">
    <text evidence="2">Involved in the biosynthesis of a nickel-pincer cofactor ((SCS)Ni(II) pincer complex). Binds Ni(2+), and functions in nickel delivery to pyridinium-3,5-bisthiocarboxylic acid mononucleotide (P2TMN), to form the mature cofactor. Is thus probably required for the activation of nickel-pincer cofactor-dependent enzymes.</text>
</comment>
<dbReference type="InterPro" id="IPR002822">
    <property type="entry name" value="Ni_insertion"/>
</dbReference>